<feature type="region of interest" description="Disordered" evidence="1">
    <location>
        <begin position="976"/>
        <end position="1013"/>
    </location>
</feature>
<feature type="compositionally biased region" description="Acidic residues" evidence="1">
    <location>
        <begin position="984"/>
        <end position="997"/>
    </location>
</feature>
<feature type="region of interest" description="Disordered" evidence="1">
    <location>
        <begin position="1"/>
        <end position="131"/>
    </location>
</feature>
<dbReference type="OrthoDB" id="498590at2759"/>
<dbReference type="Pfam" id="PF08514">
    <property type="entry name" value="STAG"/>
    <property type="match status" value="1"/>
</dbReference>
<feature type="compositionally biased region" description="Acidic residues" evidence="1">
    <location>
        <begin position="1267"/>
        <end position="1283"/>
    </location>
</feature>
<dbReference type="GO" id="GO:0008278">
    <property type="term" value="C:cohesin complex"/>
    <property type="evidence" value="ECO:0007669"/>
    <property type="project" value="TreeGrafter"/>
</dbReference>
<feature type="compositionally biased region" description="Acidic residues" evidence="1">
    <location>
        <begin position="1416"/>
        <end position="1430"/>
    </location>
</feature>
<protein>
    <recommendedName>
        <fullName evidence="2">SCD domain-containing protein</fullName>
    </recommendedName>
</protein>
<feature type="compositionally biased region" description="Basic and acidic residues" evidence="1">
    <location>
        <begin position="38"/>
        <end position="49"/>
    </location>
</feature>
<dbReference type="PROSITE" id="PS51425">
    <property type="entry name" value="SCD"/>
    <property type="match status" value="1"/>
</dbReference>
<evidence type="ECO:0000256" key="1">
    <source>
        <dbReference type="SAM" id="MobiDB-lite"/>
    </source>
</evidence>
<sequence length="1455" mass="161117">MSDAETSTAPRRSQRERKQATHFISIDSTQLSQKRKRSVVDSDSERGEEGTPEPEDEDADVEEDYTAPKSSQPKKKVAEKAPAAAADAKPAPKKRGRPPGTGKPRALKTTATATTKTRRGRPRKGAAEFDAEQVAKETNISNDNPLFNAVMNPGAALQSAAEDFLESMSHTPDASQAELVNCILRACGCNHTYSAEQVLDYDGVVSALDDLTEELKQEDEHVYPLTSKLPAFKPFRSSIAELISRLITSAAALGHLYNTDLIPTLTTWVNPMSSSHMRSFRHTATVIALDVATALSQVAATVEKEAEVVSRQKEGERKRKKGKGEPATAREKELESKAREIRTRREKLGEFIKEFVYGVFVHRYRDLDPNIRTECVRAMGLWFSKHPAHFIDGEYLRYVGWVLSDANTHVRLEAVRALASAYAQTEYIGVSALQHFTERFKPRLVEMAMSDTELSVRVAVVQILQAIDEHGLLEDEQREKLCLLVFDEENKMRRAVGRFVKGVWNESVEERLVGRKPTATEKKRAGVKAFAMLLVQWGRALDKGRGIRDEEDEEDGDQSEGSSRQARRKEVATLIGAEQKSRTALAVEALWDDVEPVSDWETLLDILLLDHSAEITANSKSRKGKKVSDDSGVDEVWRLEEIEEGVLLEVLLASLRKTQAEAAGGKKGEGETVSSDITRALIKGLPRLFVKYQTDAGRMSDVLLLPQLLNLDMYLEMRMITAYSSLWDDVIKLFLSHSAPIVLTSAVATIRYMMNATSLSNTNSTKILELEEELSTTLRDTIKGRDELELASFSEDEVISLAAICSRLATLAGTRDMTAWMEEDEGGKQSSAWDIVNALAERGRLGYKEEESMVDQALSLLTLYIIWKARGLSNTSEPSPEEARLRERLKECRDALLEKLLEFAIGTQSNTSDGVKRAAFQNLMNLHILFAPVQAADDAPVPSTAVMPLTLDEETQYRCAGFIQAEIERYAEDIEELSPPPSEGSDDEGEKSGEEEPAISKGKKGKKGLPNGSTRKFTRLKVVSRYSIRTAASETRSSLEREYVFMGVITTFLRAVRAGVIHFQHSATLLAHYGRLGPSFDLCAKVILDILREEGLYKNGGSDVVAIISHALRDAFQLYMEGVVRTEEHAVALAKLLAGAFLIRGAQLTVVRRIESQHVVNLHTSSISWIWKRIAQHDTGNKKTRNKSIVFFKLLVPLLTTIDSRDSLAIKAHLDQIVAQAKIEIPATSKVWDPYRAYEKKLTASKEKGAKSGKAAKKGAKASEMTTTDEEVEEVEEPADTGDDAPAAAARGKPRPKPRGRRRQASAPASDREDEENAAEQPVTPKAKPRPRPVRKVAAAKAEATPQQQQQQQASSRSPSPMASPQMPSPSPSTPKSAALSEPSTTPEPHEPEEEEEEEEDREATPTARRKRARSEEEEEEEAEAEEAEGSSEGPSASQETQTGAMQVKRKRVRH</sequence>
<name>K5V3C5_PHACS</name>
<dbReference type="GeneID" id="18909608"/>
<dbReference type="EMBL" id="JH930471">
    <property type="protein sequence ID" value="EKM57076.1"/>
    <property type="molecule type" value="Genomic_DNA"/>
</dbReference>
<reference evidence="3 4" key="1">
    <citation type="journal article" date="2012" name="BMC Genomics">
        <title>Comparative genomics of the white-rot fungi, Phanerochaete carnosa and P. chrysosporium, to elucidate the genetic basis of the distinct wood types they colonize.</title>
        <authorList>
            <person name="Suzuki H."/>
            <person name="MacDonald J."/>
            <person name="Syed K."/>
            <person name="Salamov A."/>
            <person name="Hori C."/>
            <person name="Aerts A."/>
            <person name="Henrissat B."/>
            <person name="Wiebenga A."/>
            <person name="vanKuyk P.A."/>
            <person name="Barry K."/>
            <person name="Lindquist E."/>
            <person name="LaButti K."/>
            <person name="Lapidus A."/>
            <person name="Lucas S."/>
            <person name="Coutinho P."/>
            <person name="Gong Y."/>
            <person name="Samejima M."/>
            <person name="Mahadevan R."/>
            <person name="Abou-Zaid M."/>
            <person name="de Vries R.P."/>
            <person name="Igarashi K."/>
            <person name="Yadav J.S."/>
            <person name="Grigoriev I.V."/>
            <person name="Master E.R."/>
        </authorList>
    </citation>
    <scope>NUCLEOTIDE SEQUENCE [LARGE SCALE GENOMIC DNA]</scope>
    <source>
        <strain evidence="3 4">HHB-10118-sp</strain>
    </source>
</reference>
<feature type="compositionally biased region" description="Basic residues" evidence="1">
    <location>
        <begin position="1292"/>
        <end position="1304"/>
    </location>
</feature>
<feature type="compositionally biased region" description="Low complexity" evidence="1">
    <location>
        <begin position="1336"/>
        <end position="1366"/>
    </location>
</feature>
<dbReference type="Pfam" id="PF24571">
    <property type="entry name" value="HEAT_SCC3-SA"/>
    <property type="match status" value="1"/>
</dbReference>
<keyword evidence="4" id="KW-1185">Reference proteome</keyword>
<gene>
    <name evidence="3" type="ORF">PHACADRAFT_172759</name>
</gene>
<dbReference type="InterPro" id="IPR056396">
    <property type="entry name" value="HEAT_SCC3-SA"/>
</dbReference>
<dbReference type="Proteomes" id="UP000008370">
    <property type="component" value="Unassembled WGS sequence"/>
</dbReference>
<dbReference type="InterPro" id="IPR020839">
    <property type="entry name" value="SCD"/>
</dbReference>
<dbReference type="InterPro" id="IPR016024">
    <property type="entry name" value="ARM-type_fold"/>
</dbReference>
<feature type="region of interest" description="Disordered" evidence="1">
    <location>
        <begin position="306"/>
        <end position="336"/>
    </location>
</feature>
<dbReference type="Pfam" id="PF21581">
    <property type="entry name" value="SCD"/>
    <property type="match status" value="1"/>
</dbReference>
<feature type="compositionally biased region" description="Acidic residues" evidence="1">
    <location>
        <begin position="1391"/>
        <end position="1402"/>
    </location>
</feature>
<dbReference type="InterPro" id="IPR011989">
    <property type="entry name" value="ARM-like"/>
</dbReference>
<dbReference type="InterPro" id="IPR013721">
    <property type="entry name" value="STAG"/>
</dbReference>
<evidence type="ECO:0000259" key="2">
    <source>
        <dbReference type="PROSITE" id="PS51425"/>
    </source>
</evidence>
<feature type="region of interest" description="Disordered" evidence="1">
    <location>
        <begin position="1243"/>
        <end position="1455"/>
    </location>
</feature>
<feature type="domain" description="SCD" evidence="2">
    <location>
        <begin position="360"/>
        <end position="447"/>
    </location>
</feature>
<proteinExistence type="predicted"/>
<feature type="compositionally biased region" description="Acidic residues" evidence="1">
    <location>
        <begin position="50"/>
        <end position="65"/>
    </location>
</feature>
<feature type="compositionally biased region" description="Polar residues" evidence="1">
    <location>
        <begin position="1"/>
        <end position="11"/>
    </location>
</feature>
<feature type="compositionally biased region" description="Low complexity" evidence="1">
    <location>
        <begin position="1374"/>
        <end position="1387"/>
    </location>
</feature>
<dbReference type="HOGENOM" id="CLU_003349_0_0_1"/>
<dbReference type="KEGG" id="pco:PHACADRAFT_172759"/>
<dbReference type="GO" id="GO:0007062">
    <property type="term" value="P:sister chromatid cohesion"/>
    <property type="evidence" value="ECO:0007669"/>
    <property type="project" value="UniProtKB-ARBA"/>
</dbReference>
<dbReference type="GO" id="GO:0003682">
    <property type="term" value="F:chromatin binding"/>
    <property type="evidence" value="ECO:0007669"/>
    <property type="project" value="TreeGrafter"/>
</dbReference>
<feature type="compositionally biased region" description="Acidic residues" evidence="1">
    <location>
        <begin position="549"/>
        <end position="558"/>
    </location>
</feature>
<dbReference type="GO" id="GO:0000785">
    <property type="term" value="C:chromatin"/>
    <property type="evidence" value="ECO:0007669"/>
    <property type="project" value="TreeGrafter"/>
</dbReference>
<dbReference type="PANTHER" id="PTHR11199">
    <property type="entry name" value="STROMAL ANTIGEN"/>
    <property type="match status" value="1"/>
</dbReference>
<dbReference type="InParanoid" id="K5V3C5"/>
<feature type="compositionally biased region" description="Basic and acidic residues" evidence="1">
    <location>
        <begin position="306"/>
        <end position="317"/>
    </location>
</feature>
<evidence type="ECO:0000313" key="4">
    <source>
        <dbReference type="Proteomes" id="UP000008370"/>
    </source>
</evidence>
<feature type="compositionally biased region" description="Low complexity" evidence="1">
    <location>
        <begin position="98"/>
        <end position="115"/>
    </location>
</feature>
<dbReference type="PANTHER" id="PTHR11199:SF0">
    <property type="entry name" value="LD34181P-RELATED"/>
    <property type="match status" value="1"/>
</dbReference>
<dbReference type="RefSeq" id="XP_007394904.1">
    <property type="nucleotide sequence ID" value="XM_007394842.1"/>
</dbReference>
<dbReference type="SUPFAM" id="SSF48371">
    <property type="entry name" value="ARM repeat"/>
    <property type="match status" value="1"/>
</dbReference>
<organism evidence="3 4">
    <name type="scientific">Phanerochaete carnosa (strain HHB-10118-sp)</name>
    <name type="common">White-rot fungus</name>
    <name type="synonym">Peniophora carnosa</name>
    <dbReference type="NCBI Taxonomy" id="650164"/>
    <lineage>
        <taxon>Eukaryota</taxon>
        <taxon>Fungi</taxon>
        <taxon>Dikarya</taxon>
        <taxon>Basidiomycota</taxon>
        <taxon>Agaricomycotina</taxon>
        <taxon>Agaricomycetes</taxon>
        <taxon>Polyporales</taxon>
        <taxon>Phanerochaetaceae</taxon>
        <taxon>Phanerochaete</taxon>
    </lineage>
</organism>
<feature type="region of interest" description="Disordered" evidence="1">
    <location>
        <begin position="545"/>
        <end position="570"/>
    </location>
</feature>
<feature type="compositionally biased region" description="Low complexity" evidence="1">
    <location>
        <begin position="80"/>
        <end position="89"/>
    </location>
</feature>
<dbReference type="STRING" id="650164.K5V3C5"/>
<dbReference type="InterPro" id="IPR039662">
    <property type="entry name" value="Cohesin_Scc3/SA"/>
</dbReference>
<accession>K5V3C5</accession>
<dbReference type="Gene3D" id="1.25.10.10">
    <property type="entry name" value="Leucine-rich Repeat Variant"/>
    <property type="match status" value="1"/>
</dbReference>
<evidence type="ECO:0000313" key="3">
    <source>
        <dbReference type="EMBL" id="EKM57076.1"/>
    </source>
</evidence>
<dbReference type="GO" id="GO:0005634">
    <property type="term" value="C:nucleus"/>
    <property type="evidence" value="ECO:0007669"/>
    <property type="project" value="TreeGrafter"/>
</dbReference>